<sequence length="86" mass="9512">MPRGKPPWILCGIGTTLLGRTWTEIPISFPRHHHLLTSPVRGRSSYSLVGTVFLFSCRPAALAHKRIIQCSGRCIGFLKFTQPPAA</sequence>
<name>A0A9P6E7P7_9AGAR</name>
<proteinExistence type="predicted"/>
<accession>A0A9P6E7P7</accession>
<evidence type="ECO:0000313" key="1">
    <source>
        <dbReference type="EMBL" id="KAF9524076.1"/>
    </source>
</evidence>
<organism evidence="1 2">
    <name type="scientific">Crepidotus variabilis</name>
    <dbReference type="NCBI Taxonomy" id="179855"/>
    <lineage>
        <taxon>Eukaryota</taxon>
        <taxon>Fungi</taxon>
        <taxon>Dikarya</taxon>
        <taxon>Basidiomycota</taxon>
        <taxon>Agaricomycotina</taxon>
        <taxon>Agaricomycetes</taxon>
        <taxon>Agaricomycetidae</taxon>
        <taxon>Agaricales</taxon>
        <taxon>Agaricineae</taxon>
        <taxon>Crepidotaceae</taxon>
        <taxon>Crepidotus</taxon>
    </lineage>
</organism>
<reference evidence="1" key="1">
    <citation type="submission" date="2020-11" db="EMBL/GenBank/DDBJ databases">
        <authorList>
            <consortium name="DOE Joint Genome Institute"/>
            <person name="Ahrendt S."/>
            <person name="Riley R."/>
            <person name="Andreopoulos W."/>
            <person name="Labutti K."/>
            <person name="Pangilinan J."/>
            <person name="Ruiz-Duenas F.J."/>
            <person name="Barrasa J.M."/>
            <person name="Sanchez-Garcia M."/>
            <person name="Camarero S."/>
            <person name="Miyauchi S."/>
            <person name="Serrano A."/>
            <person name="Linde D."/>
            <person name="Babiker R."/>
            <person name="Drula E."/>
            <person name="Ayuso-Fernandez I."/>
            <person name="Pacheco R."/>
            <person name="Padilla G."/>
            <person name="Ferreira P."/>
            <person name="Barriuso J."/>
            <person name="Kellner H."/>
            <person name="Castanera R."/>
            <person name="Alfaro M."/>
            <person name="Ramirez L."/>
            <person name="Pisabarro A.G."/>
            <person name="Kuo A."/>
            <person name="Tritt A."/>
            <person name="Lipzen A."/>
            <person name="He G."/>
            <person name="Yan M."/>
            <person name="Ng V."/>
            <person name="Cullen D."/>
            <person name="Martin F."/>
            <person name="Rosso M.-N."/>
            <person name="Henrissat B."/>
            <person name="Hibbett D."/>
            <person name="Martinez A.T."/>
            <person name="Grigoriev I.V."/>
        </authorList>
    </citation>
    <scope>NUCLEOTIDE SEQUENCE</scope>
    <source>
        <strain evidence="1">CBS 506.95</strain>
    </source>
</reference>
<dbReference type="EMBL" id="MU157905">
    <property type="protein sequence ID" value="KAF9524076.1"/>
    <property type="molecule type" value="Genomic_DNA"/>
</dbReference>
<keyword evidence="2" id="KW-1185">Reference proteome</keyword>
<gene>
    <name evidence="1" type="ORF">CPB83DRAFT_641030</name>
</gene>
<protein>
    <submittedName>
        <fullName evidence="1">Uncharacterized protein</fullName>
    </submittedName>
</protein>
<comment type="caution">
    <text evidence="1">The sequence shown here is derived from an EMBL/GenBank/DDBJ whole genome shotgun (WGS) entry which is preliminary data.</text>
</comment>
<dbReference type="Proteomes" id="UP000807306">
    <property type="component" value="Unassembled WGS sequence"/>
</dbReference>
<evidence type="ECO:0000313" key="2">
    <source>
        <dbReference type="Proteomes" id="UP000807306"/>
    </source>
</evidence>
<dbReference type="AlphaFoldDB" id="A0A9P6E7P7"/>